<accession>A0A6N1VD67</accession>
<evidence type="ECO:0000313" key="1">
    <source>
        <dbReference type="EMBL" id="QKV18814.1"/>
    </source>
</evidence>
<dbReference type="InterPro" id="IPR007833">
    <property type="entry name" value="Capsule_polysaccharide_synth"/>
</dbReference>
<proteinExistence type="predicted"/>
<dbReference type="RefSeq" id="WP_175276707.1">
    <property type="nucleotide sequence ID" value="NZ_CP054836.1"/>
</dbReference>
<dbReference type="Pfam" id="PF05159">
    <property type="entry name" value="Capsule_synth"/>
    <property type="match status" value="1"/>
</dbReference>
<dbReference type="CDD" id="cd16438">
    <property type="entry name" value="beta_Kdo_transferase_KpsS_like"/>
    <property type="match status" value="1"/>
</dbReference>
<dbReference type="GO" id="GO:0000271">
    <property type="term" value="P:polysaccharide biosynthetic process"/>
    <property type="evidence" value="ECO:0007669"/>
    <property type="project" value="InterPro"/>
</dbReference>
<dbReference type="Proteomes" id="UP000509367">
    <property type="component" value="Chromosome"/>
</dbReference>
<evidence type="ECO:0000313" key="2">
    <source>
        <dbReference type="Proteomes" id="UP000509367"/>
    </source>
</evidence>
<dbReference type="GO" id="GO:0015774">
    <property type="term" value="P:polysaccharide transport"/>
    <property type="evidence" value="ECO:0007669"/>
    <property type="project" value="InterPro"/>
</dbReference>
<organism evidence="1 2">
    <name type="scientific">Oricola thermophila</name>
    <dbReference type="NCBI Taxonomy" id="2742145"/>
    <lineage>
        <taxon>Bacteria</taxon>
        <taxon>Pseudomonadati</taxon>
        <taxon>Pseudomonadota</taxon>
        <taxon>Alphaproteobacteria</taxon>
        <taxon>Hyphomicrobiales</taxon>
        <taxon>Ahrensiaceae</taxon>
        <taxon>Oricola</taxon>
    </lineage>
</organism>
<keyword evidence="2" id="KW-1185">Reference proteome</keyword>
<sequence length="385" mass="42332">MTMRFAAIPTGNTRPLIDALGPACDAVEAASGSMSGDIAPDLAARLDAIAERNVTRRRIRFPRLFANPLVAGAYRAIYRRRARRIYGAFHRALAADTSRTVLVFNGYLAPNALLALAAEQLSMKRLFLENGFYPGTMQADPEGINALSTLPRAAAFYDGLPEDVPGDGWPEDFEVRKSKLKDGTAAADELPNNYVFVPFQVPSDMQILALSPWIDSMVKLHGEIAALADAFPERRFVIKEHPSFPLSIQQVVPRHSRIMFANGGNTRRLIEGAEAVITVNSTVGLEALTLGRKVITLGEAHYNIDGLVLHAGSRAELHEAFARLDAWQPDEDRRRRFIRFVFNRFLLPFGRTAPGDKALAILTERATGRDAYSRALAEFTGTADA</sequence>
<gene>
    <name evidence="1" type="ORF">HTY61_10305</name>
</gene>
<protein>
    <submittedName>
        <fullName evidence="1">Nitrogen fixation protein FixF</fullName>
    </submittedName>
</protein>
<dbReference type="EMBL" id="CP054836">
    <property type="protein sequence ID" value="QKV18814.1"/>
    <property type="molecule type" value="Genomic_DNA"/>
</dbReference>
<dbReference type="KEGG" id="orm:HTY61_10305"/>
<dbReference type="SUPFAM" id="SSF53756">
    <property type="entry name" value="UDP-Glycosyltransferase/glycogen phosphorylase"/>
    <property type="match status" value="1"/>
</dbReference>
<dbReference type="AlphaFoldDB" id="A0A6N1VD67"/>
<name>A0A6N1VD67_9HYPH</name>
<reference evidence="1 2" key="1">
    <citation type="submission" date="2020-06" db="EMBL/GenBank/DDBJ databases">
        <title>Oricola thermophila sp. nov. isolated from a tidal sediments.</title>
        <authorList>
            <person name="Kwon K.K."/>
            <person name="Yang S.-H."/>
            <person name="Park M.-J."/>
        </authorList>
    </citation>
    <scope>NUCLEOTIDE SEQUENCE [LARGE SCALE GENOMIC DNA]</scope>
    <source>
        <strain evidence="1 2">MEBiC13590</strain>
    </source>
</reference>